<dbReference type="PROSITE" id="PS50294">
    <property type="entry name" value="WD_REPEATS_REGION"/>
    <property type="match status" value="1"/>
</dbReference>
<evidence type="ECO:0000256" key="6">
    <source>
        <dbReference type="ARBA" id="ARBA00022853"/>
    </source>
</evidence>
<dbReference type="SUPFAM" id="SSF50978">
    <property type="entry name" value="WD40 repeat-like"/>
    <property type="match status" value="1"/>
</dbReference>
<proteinExistence type="inferred from homology"/>
<dbReference type="Gene3D" id="2.130.10.10">
    <property type="entry name" value="YVTN repeat-like/Quinoprotein amine dehydrogenase"/>
    <property type="match status" value="1"/>
</dbReference>
<keyword evidence="3 9" id="KW-0853">WD repeat</keyword>
<feature type="repeat" description="WD" evidence="9">
    <location>
        <begin position="139"/>
        <end position="172"/>
    </location>
</feature>
<keyword evidence="13" id="KW-1185">Reference proteome</keyword>
<dbReference type="InterPro" id="IPR015943">
    <property type="entry name" value="WD40/YVTN_repeat-like_dom_sf"/>
</dbReference>
<dbReference type="GO" id="GO:0033186">
    <property type="term" value="C:CAF-1 complex"/>
    <property type="evidence" value="ECO:0007669"/>
    <property type="project" value="TreeGrafter"/>
</dbReference>
<evidence type="ECO:0000313" key="12">
    <source>
        <dbReference type="EMBL" id="GFH26120.1"/>
    </source>
</evidence>
<dbReference type="PANTHER" id="PTHR15271:SF4">
    <property type="entry name" value="CHROMATIN ASSEMBLY FACTOR 1 SUBUNIT B"/>
    <property type="match status" value="1"/>
</dbReference>
<dbReference type="InterPro" id="IPR029026">
    <property type="entry name" value="tRNA_m1G_MTases_N"/>
</dbReference>
<evidence type="ECO:0000256" key="1">
    <source>
        <dbReference type="ARBA" id="ARBA00004123"/>
    </source>
</evidence>
<dbReference type="InterPro" id="IPR001680">
    <property type="entry name" value="WD40_rpt"/>
</dbReference>
<evidence type="ECO:0000256" key="4">
    <source>
        <dbReference type="ARBA" id="ARBA00022737"/>
    </source>
</evidence>
<comment type="subcellular location">
    <subcellularLocation>
        <location evidence="1">Nucleus</location>
    </subcellularLocation>
</comment>
<dbReference type="GO" id="GO:0006334">
    <property type="term" value="P:nucleosome assembly"/>
    <property type="evidence" value="ECO:0007669"/>
    <property type="project" value="TreeGrafter"/>
</dbReference>
<dbReference type="PANTHER" id="PTHR15271">
    <property type="entry name" value="CHROMATIN ASSEMBLY FACTOR 1 SUBUNIT B"/>
    <property type="match status" value="1"/>
</dbReference>
<keyword evidence="8" id="KW-0539">Nucleus</keyword>
<name>A0A699ZY50_HAELA</name>
<dbReference type="InterPro" id="IPR029028">
    <property type="entry name" value="Alpha/beta_knot_MTases"/>
</dbReference>
<evidence type="ECO:0000256" key="8">
    <source>
        <dbReference type="ARBA" id="ARBA00023242"/>
    </source>
</evidence>
<reference evidence="12 13" key="1">
    <citation type="submission" date="2020-02" db="EMBL/GenBank/DDBJ databases">
        <title>Draft genome sequence of Haematococcus lacustris strain NIES-144.</title>
        <authorList>
            <person name="Morimoto D."/>
            <person name="Nakagawa S."/>
            <person name="Yoshida T."/>
            <person name="Sawayama S."/>
        </authorList>
    </citation>
    <scope>NUCLEOTIDE SEQUENCE [LARGE SCALE GENOMIC DNA]</scope>
    <source>
        <strain evidence="12 13">NIES-144</strain>
    </source>
</reference>
<dbReference type="SMART" id="SM00320">
    <property type="entry name" value="WD40"/>
    <property type="match status" value="3"/>
</dbReference>
<feature type="non-terminal residue" evidence="12">
    <location>
        <position position="303"/>
    </location>
</feature>
<evidence type="ECO:0000256" key="5">
    <source>
        <dbReference type="ARBA" id="ARBA00022763"/>
    </source>
</evidence>
<feature type="non-terminal residue" evidence="12">
    <location>
        <position position="1"/>
    </location>
</feature>
<evidence type="ECO:0000256" key="7">
    <source>
        <dbReference type="ARBA" id="ARBA00023204"/>
    </source>
</evidence>
<comment type="similarity">
    <text evidence="2">Belongs to the WD repeat HIR1 family.</text>
</comment>
<evidence type="ECO:0000256" key="10">
    <source>
        <dbReference type="SAM" id="MobiDB-lite"/>
    </source>
</evidence>
<dbReference type="InterPro" id="IPR055410">
    <property type="entry name" value="Beta-prop_CAF1B_HIR1"/>
</dbReference>
<dbReference type="GO" id="GO:0006335">
    <property type="term" value="P:DNA replication-dependent chromatin assembly"/>
    <property type="evidence" value="ECO:0007669"/>
    <property type="project" value="InterPro"/>
</dbReference>
<accession>A0A699ZY50</accession>
<comment type="caution">
    <text evidence="12">The sequence shown here is derived from an EMBL/GenBank/DDBJ whole genome shotgun (WGS) entry which is preliminary data.</text>
</comment>
<dbReference type="EMBL" id="BLLF01003029">
    <property type="protein sequence ID" value="GFH26120.1"/>
    <property type="molecule type" value="Genomic_DNA"/>
</dbReference>
<keyword evidence="4" id="KW-0677">Repeat</keyword>
<dbReference type="Pfam" id="PF24105">
    <property type="entry name" value="Beta-prop_CAF1B_HIR1"/>
    <property type="match status" value="1"/>
</dbReference>
<dbReference type="Gene3D" id="3.40.1280.10">
    <property type="match status" value="1"/>
</dbReference>
<dbReference type="Proteomes" id="UP000485058">
    <property type="component" value="Unassembled WGS sequence"/>
</dbReference>
<dbReference type="SUPFAM" id="SSF75217">
    <property type="entry name" value="alpha/beta knot"/>
    <property type="match status" value="1"/>
</dbReference>
<feature type="domain" description="CAF1B/HIR1 beta-propeller" evidence="11">
    <location>
        <begin position="76"/>
        <end position="214"/>
    </location>
</feature>
<keyword evidence="7" id="KW-0234">DNA repair</keyword>
<evidence type="ECO:0000256" key="9">
    <source>
        <dbReference type="PROSITE-ProRule" id="PRU00221"/>
    </source>
</evidence>
<evidence type="ECO:0000256" key="3">
    <source>
        <dbReference type="ARBA" id="ARBA00022574"/>
    </source>
</evidence>
<dbReference type="InterPro" id="IPR045145">
    <property type="entry name" value="PTHR15271"/>
</dbReference>
<protein>
    <submittedName>
        <fullName evidence="12">WD_REPEATS_REGION domain-containing protein</fullName>
    </submittedName>
</protein>
<dbReference type="InterPro" id="IPR036322">
    <property type="entry name" value="WD40_repeat_dom_sf"/>
</dbReference>
<evidence type="ECO:0000259" key="11">
    <source>
        <dbReference type="Pfam" id="PF24105"/>
    </source>
</evidence>
<gene>
    <name evidence="12" type="ORF">HaLaN_24214</name>
</gene>
<dbReference type="GO" id="GO:0005634">
    <property type="term" value="C:nucleus"/>
    <property type="evidence" value="ECO:0007669"/>
    <property type="project" value="UniProtKB-SubCell"/>
</dbReference>
<keyword evidence="6" id="KW-0156">Chromatin regulator</keyword>
<keyword evidence="5" id="KW-0227">DNA damage</keyword>
<sequence>MSSSPSAPSLGAVQVVKGPVTKYLPLDCLRLGFSWAADKRVEMEEYVHELPDGKPIVFVVGAFAHGKIDAPWVSCDADGSPGVAYLSSFGGLASGVNCVRFSPSGEQVAVGCDGGELSLWHAVEEAGGAGGEWRLCGTLRGHGQDIHDLAWAPDGSALMSASVENVVVMWDVAQRRGVCRLDSHQHYVQGCAWDPRNGRLAASASADRTVKVFGPRARPGSGPPPSSAAVLKDTVVVASLSRRLLPGLLPAAQGEAAAGPGAGRGGAGASPPPAAAPPAAKHAALFLDEALPSFFRRLAWSPD</sequence>
<dbReference type="GO" id="GO:0006281">
    <property type="term" value="P:DNA repair"/>
    <property type="evidence" value="ECO:0007669"/>
    <property type="project" value="UniProtKB-KW"/>
</dbReference>
<dbReference type="PROSITE" id="PS50082">
    <property type="entry name" value="WD_REPEATS_2"/>
    <property type="match status" value="1"/>
</dbReference>
<evidence type="ECO:0000313" key="13">
    <source>
        <dbReference type="Proteomes" id="UP000485058"/>
    </source>
</evidence>
<dbReference type="AlphaFoldDB" id="A0A699ZY50"/>
<evidence type="ECO:0000256" key="2">
    <source>
        <dbReference type="ARBA" id="ARBA00007306"/>
    </source>
</evidence>
<feature type="region of interest" description="Disordered" evidence="10">
    <location>
        <begin position="255"/>
        <end position="280"/>
    </location>
</feature>
<organism evidence="12 13">
    <name type="scientific">Haematococcus lacustris</name>
    <name type="common">Green alga</name>
    <name type="synonym">Haematococcus pluvialis</name>
    <dbReference type="NCBI Taxonomy" id="44745"/>
    <lineage>
        <taxon>Eukaryota</taxon>
        <taxon>Viridiplantae</taxon>
        <taxon>Chlorophyta</taxon>
        <taxon>core chlorophytes</taxon>
        <taxon>Chlorophyceae</taxon>
        <taxon>CS clade</taxon>
        <taxon>Chlamydomonadales</taxon>
        <taxon>Haematococcaceae</taxon>
        <taxon>Haematococcus</taxon>
    </lineage>
</organism>